<dbReference type="EMBL" id="PKSG01000095">
    <property type="protein sequence ID" value="POR38867.1"/>
    <property type="molecule type" value="Genomic_DNA"/>
</dbReference>
<feature type="compositionally biased region" description="Polar residues" evidence="1">
    <location>
        <begin position="379"/>
        <end position="389"/>
    </location>
</feature>
<feature type="compositionally biased region" description="Low complexity" evidence="1">
    <location>
        <begin position="434"/>
        <end position="443"/>
    </location>
</feature>
<feature type="compositionally biased region" description="Gly residues" evidence="1">
    <location>
        <begin position="390"/>
        <end position="405"/>
    </location>
</feature>
<evidence type="ECO:0000313" key="5">
    <source>
        <dbReference type="Proteomes" id="UP000237481"/>
    </source>
</evidence>
<evidence type="ECO:0000256" key="1">
    <source>
        <dbReference type="SAM" id="MobiDB-lite"/>
    </source>
</evidence>
<dbReference type="OrthoDB" id="4941115at2759"/>
<dbReference type="Proteomes" id="UP000237481">
    <property type="component" value="Unassembled WGS sequence"/>
</dbReference>
<dbReference type="STRING" id="94208.A0A2S4L8W8"/>
<keyword evidence="3" id="KW-0732">Signal</keyword>
<evidence type="ECO:0000256" key="2">
    <source>
        <dbReference type="SAM" id="Phobius"/>
    </source>
</evidence>
<evidence type="ECO:0000256" key="3">
    <source>
        <dbReference type="SAM" id="SignalP"/>
    </source>
</evidence>
<keyword evidence="2" id="KW-0812">Transmembrane</keyword>
<dbReference type="AlphaFoldDB" id="A0A2S4L8W8"/>
<feature type="signal peptide" evidence="3">
    <location>
        <begin position="1"/>
        <end position="18"/>
    </location>
</feature>
<evidence type="ECO:0000313" key="4">
    <source>
        <dbReference type="EMBL" id="POR38867.1"/>
    </source>
</evidence>
<feature type="region of interest" description="Disordered" evidence="1">
    <location>
        <begin position="344"/>
        <end position="477"/>
    </location>
</feature>
<reference evidence="4 5" key="1">
    <citation type="submission" date="2018-01" db="EMBL/GenBank/DDBJ databases">
        <title>Harnessing the power of phylogenomics to disentangle the directionality and signatures of interkingdom host jumping in the parasitic fungal genus Tolypocladium.</title>
        <authorList>
            <person name="Quandt C.A."/>
            <person name="Patterson W."/>
            <person name="Spatafora J.W."/>
        </authorList>
    </citation>
    <scope>NUCLEOTIDE SEQUENCE [LARGE SCALE GENOMIC DNA]</scope>
    <source>
        <strain evidence="4 5">NRBC 100945</strain>
    </source>
</reference>
<feature type="compositionally biased region" description="Polar residues" evidence="1">
    <location>
        <begin position="421"/>
        <end position="433"/>
    </location>
</feature>
<organism evidence="4 5">
    <name type="scientific">Tolypocladium paradoxum</name>
    <dbReference type="NCBI Taxonomy" id="94208"/>
    <lineage>
        <taxon>Eukaryota</taxon>
        <taxon>Fungi</taxon>
        <taxon>Dikarya</taxon>
        <taxon>Ascomycota</taxon>
        <taxon>Pezizomycotina</taxon>
        <taxon>Sordariomycetes</taxon>
        <taxon>Hypocreomycetidae</taxon>
        <taxon>Hypocreales</taxon>
        <taxon>Ophiocordycipitaceae</taxon>
        <taxon>Tolypocladium</taxon>
    </lineage>
</organism>
<proteinExistence type="predicted"/>
<feature type="compositionally biased region" description="Low complexity" evidence="1">
    <location>
        <begin position="452"/>
        <end position="467"/>
    </location>
</feature>
<feature type="compositionally biased region" description="Polar residues" evidence="1">
    <location>
        <begin position="350"/>
        <end position="359"/>
    </location>
</feature>
<feature type="chain" id="PRO_5015472514" evidence="3">
    <location>
        <begin position="19"/>
        <end position="527"/>
    </location>
</feature>
<gene>
    <name evidence="4" type="ORF">TPAR_09305</name>
</gene>
<feature type="transmembrane region" description="Helical" evidence="2">
    <location>
        <begin position="503"/>
        <end position="526"/>
    </location>
</feature>
<keyword evidence="2" id="KW-1133">Transmembrane helix</keyword>
<sequence length="527" mass="53980">MKSSVVVGTIALLGGSMAQTVTPISVLGEGDLTHVKEEDRPPNLKGIDMDACHKIDTLPKEGPNYPCVSQAWIQHLCRANGTSQEHLRAHRDCMCEGSSFFLDAKGCSSCKTGYHMQGTGEDRHWQSFFGRLEESFCKATAPKDTALEGDFTEYYKRAGPDDNMPRRGSPENPLAGTNFGELGVVAVSEYYKDAPEKQGPGKFTPVPPNMKDGDSAAPVEGKVPIDGQLSAPGKIHVQKHNSTDPTPVCTSAMAKPSAVSNKNTTSTSIGVDLYLVFLACTCEYTFHSNSMESGKFSCTPPRVSEYIKVPEQKDMEKKLPDVGGCGCFSELPASVHEVDIIVPTVDGPGATSNGASTGSPGDKGSPAGTGSNADGVPTGTKSTPQSSDGDSGGRNPGIETSGGQGSPLDVSSPQGSGGHDGSSTGPDSESNRGSPSSSMDSPSTGPNGGFNPGSYSSSTASPSAPNGGLPGNGADASTPKGCTNGTIGCTQGIKSLTEGHVQVAGAVSMSLSFSAAAVAVVALAAAM</sequence>
<accession>A0A2S4L8W8</accession>
<keyword evidence="5" id="KW-1185">Reference proteome</keyword>
<keyword evidence="2" id="KW-0472">Membrane</keyword>
<name>A0A2S4L8W8_9HYPO</name>
<comment type="caution">
    <text evidence="4">The sequence shown here is derived from an EMBL/GenBank/DDBJ whole genome shotgun (WGS) entry which is preliminary data.</text>
</comment>
<protein>
    <submittedName>
        <fullName evidence="4">Uncharacterized protein</fullName>
    </submittedName>
</protein>